<gene>
    <name evidence="2" type="ORF">AVDCRST_MAG11-3282</name>
</gene>
<reference evidence="2" key="1">
    <citation type="submission" date="2020-02" db="EMBL/GenBank/DDBJ databases">
        <authorList>
            <person name="Meier V. D."/>
        </authorList>
    </citation>
    <scope>NUCLEOTIDE SEQUENCE</scope>
    <source>
        <strain evidence="2">AVDCRST_MAG11</strain>
    </source>
</reference>
<feature type="region of interest" description="Disordered" evidence="1">
    <location>
        <begin position="1"/>
        <end position="76"/>
    </location>
</feature>
<feature type="region of interest" description="Disordered" evidence="1">
    <location>
        <begin position="92"/>
        <end position="150"/>
    </location>
</feature>
<feature type="compositionally biased region" description="Basic residues" evidence="1">
    <location>
        <begin position="730"/>
        <end position="745"/>
    </location>
</feature>
<feature type="compositionally biased region" description="Basic and acidic residues" evidence="1">
    <location>
        <begin position="605"/>
        <end position="615"/>
    </location>
</feature>
<name>A0A6J4M0W5_9BACT</name>
<feature type="compositionally biased region" description="Basic and acidic residues" evidence="1">
    <location>
        <begin position="382"/>
        <end position="430"/>
    </location>
</feature>
<feature type="compositionally biased region" description="Basic residues" evidence="1">
    <location>
        <begin position="622"/>
        <end position="632"/>
    </location>
</feature>
<feature type="compositionally biased region" description="Basic and acidic residues" evidence="1">
    <location>
        <begin position="92"/>
        <end position="132"/>
    </location>
</feature>
<feature type="compositionally biased region" description="Low complexity" evidence="1">
    <location>
        <begin position="1"/>
        <end position="22"/>
    </location>
</feature>
<feature type="compositionally biased region" description="Basic residues" evidence="1">
    <location>
        <begin position="476"/>
        <end position="486"/>
    </location>
</feature>
<feature type="non-terminal residue" evidence="2">
    <location>
        <position position="1"/>
    </location>
</feature>
<feature type="compositionally biased region" description="Low complexity" evidence="1">
    <location>
        <begin position="785"/>
        <end position="795"/>
    </location>
</feature>
<dbReference type="AlphaFoldDB" id="A0A6J4M0W5"/>
<feature type="compositionally biased region" description="Basic and acidic residues" evidence="1">
    <location>
        <begin position="271"/>
        <end position="280"/>
    </location>
</feature>
<dbReference type="EMBL" id="CADCTU010000713">
    <property type="protein sequence ID" value="CAA9346906.1"/>
    <property type="molecule type" value="Genomic_DNA"/>
</dbReference>
<feature type="compositionally biased region" description="Basic residues" evidence="1">
    <location>
        <begin position="367"/>
        <end position="381"/>
    </location>
</feature>
<organism evidence="2">
    <name type="scientific">uncultured Gemmatimonadaceae bacterium</name>
    <dbReference type="NCBI Taxonomy" id="246130"/>
    <lineage>
        <taxon>Bacteria</taxon>
        <taxon>Pseudomonadati</taxon>
        <taxon>Gemmatimonadota</taxon>
        <taxon>Gemmatimonadia</taxon>
        <taxon>Gemmatimonadales</taxon>
        <taxon>Gemmatimonadaceae</taxon>
        <taxon>environmental samples</taxon>
    </lineage>
</organism>
<feature type="compositionally biased region" description="Basic and acidic residues" evidence="1">
    <location>
        <begin position="636"/>
        <end position="653"/>
    </location>
</feature>
<feature type="compositionally biased region" description="Basic and acidic residues" evidence="1">
    <location>
        <begin position="719"/>
        <end position="729"/>
    </location>
</feature>
<feature type="compositionally biased region" description="Basic residues" evidence="1">
    <location>
        <begin position="499"/>
        <end position="520"/>
    </location>
</feature>
<evidence type="ECO:0000256" key="1">
    <source>
        <dbReference type="SAM" id="MobiDB-lite"/>
    </source>
</evidence>
<feature type="compositionally biased region" description="Basic and acidic residues" evidence="1">
    <location>
        <begin position="665"/>
        <end position="710"/>
    </location>
</feature>
<accession>A0A6J4M0W5</accession>
<feature type="compositionally biased region" description="Basic residues" evidence="1">
    <location>
        <begin position="30"/>
        <end position="55"/>
    </location>
</feature>
<sequence length="817" mass="89284">HAGGRAAAGARARGGEDAPPGRAHGGHPQLGRHRRGERRERRRGAHRGRGAHRARGVPLPELVALHRDHRPRAAGVGARVVRRRVGVRLHAQHDVAARPLAGDRHPDRRRDRGAREHRAARGDGQGPHDRGARGHRRDRRRRHRDHVLDRRGVRAGGVPLRRGRPVVQAVRAHDRVLGARFALRLLLARPDALGLLARPARARGEEVAPDEVAGPLQQLVQPPGRALPPRHRVGARPPRGDDAARAGQPRGGVLAPGQGVQRDGGGGGGLRGDRGRRADDAPPLVRARGGRRGGGGADGVRAAAGAGGRQGRDLVLRRGRPLGVQHGGGDAAGLQHRLHAPQGGGGRAPRAVAPRPRALHVHDDLRRLRRRERRGGRGQRLRAHDAQGRAQHERRGVRDVHARADQADRRGDGERVHQHLRRRAEADPHRAARRRPRGAQPRGRPGARRGAAGAQRGGRRPLHQGAEAGARDRREPRARRVARPHRGPGGAVALPGVRRDRRRRLGRPQRRDARRARAPRPRGAQPGGRPGADPAHDPRRPERAAVHAAARPDRDDPAGARPGDHHPPRRRPRGRGAGQRVRALAGRGERGHRRAPQAHPAPGRGAREPGRRDRGPGGGVRQHLRRARHRGAAHVPDPRDAVRLLPRPARDPRLAPALAHRRDARARDHGEHDQPHEPHRGDPLVRHRREERDPAHRLREVGPREGRDAAARGAHRGRRDPPPPDPHDHVRPHRRHGPGGARPRRGGAVPRAARRRGDRRHDHLDAAHPHRDPDVLRDPRRRALVARAPLRPHPLAAHRRAQDPDRGAPAGAGGGGL</sequence>
<feature type="non-terminal residue" evidence="2">
    <location>
        <position position="817"/>
    </location>
</feature>
<evidence type="ECO:0000313" key="2">
    <source>
        <dbReference type="EMBL" id="CAA9346906.1"/>
    </source>
</evidence>
<feature type="region of interest" description="Disordered" evidence="1">
    <location>
        <begin position="339"/>
        <end position="817"/>
    </location>
</feature>
<proteinExistence type="predicted"/>
<protein>
    <submittedName>
        <fullName evidence="2">RND efflux system, inner membrane transporter</fullName>
    </submittedName>
</protein>
<feature type="compositionally biased region" description="Basic and acidic residues" evidence="1">
    <location>
        <begin position="534"/>
        <end position="566"/>
    </location>
</feature>
<feature type="region of interest" description="Disordered" evidence="1">
    <location>
        <begin position="219"/>
        <end position="310"/>
    </location>
</feature>
<feature type="compositionally biased region" description="Basic residues" evidence="1">
    <location>
        <begin position="133"/>
        <end position="145"/>
    </location>
</feature>
<feature type="compositionally biased region" description="Basic and acidic residues" evidence="1">
    <location>
        <begin position="759"/>
        <end position="778"/>
    </location>
</feature>
<feature type="compositionally biased region" description="Low complexity" evidence="1">
    <location>
        <begin position="438"/>
        <end position="454"/>
    </location>
</feature>